<evidence type="ECO:0000313" key="3">
    <source>
        <dbReference type="Proteomes" id="UP000693738"/>
    </source>
</evidence>
<feature type="compositionally biased region" description="Acidic residues" evidence="1">
    <location>
        <begin position="134"/>
        <end position="152"/>
    </location>
</feature>
<comment type="caution">
    <text evidence="2">The sequence shown here is derived from an EMBL/GenBank/DDBJ whole genome shotgun (WGS) entry which is preliminary data.</text>
</comment>
<dbReference type="Proteomes" id="UP000693738">
    <property type="component" value="Unassembled WGS sequence"/>
</dbReference>
<proteinExistence type="predicted"/>
<feature type="region of interest" description="Disordered" evidence="1">
    <location>
        <begin position="127"/>
        <end position="167"/>
    </location>
</feature>
<accession>A0A8J2J8G4</accession>
<evidence type="ECO:0000256" key="1">
    <source>
        <dbReference type="SAM" id="MobiDB-lite"/>
    </source>
</evidence>
<dbReference type="EMBL" id="CAJSTJ010000184">
    <property type="protein sequence ID" value="CAG7565714.1"/>
    <property type="molecule type" value="Genomic_DNA"/>
</dbReference>
<name>A0A8J2J8G4_FUSEQ</name>
<dbReference type="AlphaFoldDB" id="A0A8J2J8G4"/>
<gene>
    <name evidence="2" type="ORF">FEQUK3_LOCUS11429</name>
</gene>
<evidence type="ECO:0000313" key="2">
    <source>
        <dbReference type="EMBL" id="CAG7565714.1"/>
    </source>
</evidence>
<reference evidence="2" key="1">
    <citation type="submission" date="2021-05" db="EMBL/GenBank/DDBJ databases">
        <authorList>
            <person name="Khan N."/>
        </authorList>
    </citation>
    <scope>NUCLEOTIDE SEQUENCE</scope>
</reference>
<organism evidence="2 3">
    <name type="scientific">Fusarium equiseti</name>
    <name type="common">Fusarium scirpi</name>
    <dbReference type="NCBI Taxonomy" id="61235"/>
    <lineage>
        <taxon>Eukaryota</taxon>
        <taxon>Fungi</taxon>
        <taxon>Dikarya</taxon>
        <taxon>Ascomycota</taxon>
        <taxon>Pezizomycotina</taxon>
        <taxon>Sordariomycetes</taxon>
        <taxon>Hypocreomycetidae</taxon>
        <taxon>Hypocreales</taxon>
        <taxon>Nectriaceae</taxon>
        <taxon>Fusarium</taxon>
        <taxon>Fusarium incarnatum-equiseti species complex</taxon>
    </lineage>
</organism>
<protein>
    <submittedName>
        <fullName evidence="2">Uncharacterized protein</fullName>
    </submittedName>
</protein>
<sequence>MPIGWKTPRRWEVFAKHLWVSRPWISGTITSKCRRCIIQDQLDLWTMQARAELENPNLWAVCGTFLLRANPDEDVDGSQLVRARGRALRIRETQHYHFFHDLWRSPPFDSEWQGQLSLIVTYYTLRGSQREDSREEEDSDETLVGDEEEDGDSTVSGAGRYTPSSSD</sequence>